<accession>U1PGW0</accession>
<feature type="transmembrane region" description="Helical" evidence="1">
    <location>
        <begin position="12"/>
        <end position="30"/>
    </location>
</feature>
<gene>
    <name evidence="2" type="ORF">J07HQW1_01395</name>
</gene>
<keyword evidence="1" id="KW-1133">Transmembrane helix</keyword>
<proteinExistence type="predicted"/>
<keyword evidence="1" id="KW-0472">Membrane</keyword>
<evidence type="ECO:0000313" key="3">
    <source>
        <dbReference type="Proteomes" id="UP000030649"/>
    </source>
</evidence>
<protein>
    <submittedName>
        <fullName evidence="2">Uncharacterized protein</fullName>
    </submittedName>
</protein>
<evidence type="ECO:0000256" key="1">
    <source>
        <dbReference type="SAM" id="Phobius"/>
    </source>
</evidence>
<dbReference type="EMBL" id="KE356560">
    <property type="protein sequence ID" value="ERG91361.1"/>
    <property type="molecule type" value="Genomic_DNA"/>
</dbReference>
<dbReference type="Proteomes" id="UP000030649">
    <property type="component" value="Unassembled WGS sequence"/>
</dbReference>
<sequence>MNRTVIRHTTAAALSTGLAAVVVLVASFLALPSLSYPALVVVGAVASVIGASMADIEGDIYLSIWTPWALALLFDPTPALAYGLLIGIVVGLLAIPVVLKLGNTIGSLTN</sequence>
<organism evidence="2 3">
    <name type="scientific">Haloquadratum walsbyi J07HQW1</name>
    <dbReference type="NCBI Taxonomy" id="1238424"/>
    <lineage>
        <taxon>Archaea</taxon>
        <taxon>Methanobacteriati</taxon>
        <taxon>Methanobacteriota</taxon>
        <taxon>Stenosarchaea group</taxon>
        <taxon>Halobacteria</taxon>
        <taxon>Halobacteriales</taxon>
        <taxon>Haloferacaceae</taxon>
        <taxon>Haloquadratum</taxon>
    </lineage>
</organism>
<dbReference type="AlphaFoldDB" id="U1PGW0"/>
<keyword evidence="1" id="KW-0812">Transmembrane</keyword>
<name>U1PGW0_9EURY</name>
<feature type="transmembrane region" description="Helical" evidence="1">
    <location>
        <begin position="80"/>
        <end position="99"/>
    </location>
</feature>
<reference evidence="2 3" key="1">
    <citation type="journal article" date="2013" name="PLoS ONE">
        <title>Assembly-driven community genomics of a hypersaline microbial ecosystem.</title>
        <authorList>
            <person name="Podell S."/>
            <person name="Ugalde J.A."/>
            <person name="Narasingarao P."/>
            <person name="Banfield J.F."/>
            <person name="Heidelberg K.B."/>
            <person name="Allen E.E."/>
        </authorList>
    </citation>
    <scope>NUCLEOTIDE SEQUENCE [LARGE SCALE GENOMIC DNA]</scope>
    <source>
        <strain evidence="3">J07HQW1</strain>
    </source>
</reference>
<dbReference type="HOGENOM" id="CLU_2165217_0_0_2"/>
<evidence type="ECO:0000313" key="2">
    <source>
        <dbReference type="EMBL" id="ERG91361.1"/>
    </source>
</evidence>